<evidence type="ECO:0000256" key="2">
    <source>
        <dbReference type="ARBA" id="ARBA00022531"/>
    </source>
</evidence>
<dbReference type="GO" id="GO:0009507">
    <property type="term" value="C:chloroplast"/>
    <property type="evidence" value="ECO:0007669"/>
    <property type="project" value="UniProtKB-SubCell"/>
</dbReference>
<evidence type="ECO:0000256" key="7">
    <source>
        <dbReference type="HAMAP-Rule" id="MF_00860"/>
    </source>
</evidence>
<dbReference type="FunFam" id="3.30.190.10:FF:000001">
    <property type="entry name" value="Ribulose bisphosphate carboxylase small chain, chloroplastic"/>
    <property type="match status" value="1"/>
</dbReference>
<sequence>MASVMMASMVSSTAALTTMPRKNGVQSLASSVSALNNLKSGSAAFSAKLEWEEKTTTNGSRVHCMQVWPPINNRKYETLSYLPPLSQESLVKEIDYMISKGWVPCLEFDAVGQIQRTNGVMVPGYYDGRYWSLWKLPMFGCTNSAQVLSELEECKKAYPNAYIRCLGFDNKRQTQCIAFIVHKPSHTQ</sequence>
<dbReference type="EMBL" id="EF086117">
    <property type="protein sequence ID" value="ABK25403.1"/>
    <property type="molecule type" value="mRNA"/>
</dbReference>
<accession>A9NXP2</accession>
<dbReference type="Pfam" id="PF00101">
    <property type="entry name" value="RuBisCO_small"/>
    <property type="match status" value="1"/>
</dbReference>
<dbReference type="AlphaFoldDB" id="A9NXP2"/>
<comment type="similarity">
    <text evidence="7 8">Belongs to the RuBisCO small chain family.</text>
</comment>
<keyword evidence="1 7" id="KW-0150">Chloroplast</keyword>
<feature type="domain" description="Ribulose bisphosphate carboxylase small subunit" evidence="9">
    <location>
        <begin position="75"/>
        <end position="184"/>
    </location>
</feature>
<dbReference type="PRINTS" id="PR00152">
    <property type="entry name" value="RUBISCOSMALL"/>
</dbReference>
<keyword evidence="2 7" id="KW-0602">Photosynthesis</keyword>
<evidence type="ECO:0000256" key="1">
    <source>
        <dbReference type="ARBA" id="ARBA00022528"/>
    </source>
</evidence>
<dbReference type="InterPro" id="IPR036385">
    <property type="entry name" value="RuBisCO_ssu_sf"/>
</dbReference>
<evidence type="ECO:0000256" key="8">
    <source>
        <dbReference type="RuleBase" id="RU003627"/>
    </source>
</evidence>
<keyword evidence="3 7" id="KW-0113">Calvin cycle</keyword>
<keyword evidence="5 7" id="KW-0601">Photorespiration</keyword>
<evidence type="ECO:0000256" key="3">
    <source>
        <dbReference type="ARBA" id="ARBA00022567"/>
    </source>
</evidence>
<dbReference type="InterPro" id="IPR024681">
    <property type="entry name" value="RuBisCO_ssu"/>
</dbReference>
<dbReference type="GO" id="GO:0016984">
    <property type="term" value="F:ribulose-bisphosphate carboxylase activity"/>
    <property type="evidence" value="ECO:0007669"/>
    <property type="project" value="UniProtKB-UniRule"/>
</dbReference>
<dbReference type="PANTHER" id="PTHR31262:SF0">
    <property type="entry name" value="RIBULOSE BISPHOSPHATE CARBOXYLASE SMALL SUBUNIT, CHLOROPLASTIC 1"/>
    <property type="match status" value="1"/>
</dbReference>
<dbReference type="SMART" id="SM00961">
    <property type="entry name" value="RuBisCO_small"/>
    <property type="match status" value="1"/>
</dbReference>
<protein>
    <recommendedName>
        <fullName evidence="7">Ribulose bisphosphate carboxylase small subunit, chloroplastic</fullName>
        <shortName evidence="7">RuBisCO small subunit</shortName>
    </recommendedName>
</protein>
<dbReference type="InterPro" id="IPR000894">
    <property type="entry name" value="RuBisCO_ssu_dom"/>
</dbReference>
<organism evidence="10">
    <name type="scientific">Picea sitchensis</name>
    <name type="common">Sitka spruce</name>
    <name type="synonym">Pinus sitchensis</name>
    <dbReference type="NCBI Taxonomy" id="3332"/>
    <lineage>
        <taxon>Eukaryota</taxon>
        <taxon>Viridiplantae</taxon>
        <taxon>Streptophyta</taxon>
        <taxon>Embryophyta</taxon>
        <taxon>Tracheophyta</taxon>
        <taxon>Spermatophyta</taxon>
        <taxon>Pinopsida</taxon>
        <taxon>Pinidae</taxon>
        <taxon>Conifers I</taxon>
        <taxon>Pinales</taxon>
        <taxon>Pinaceae</taxon>
        <taxon>Picea</taxon>
    </lineage>
</organism>
<dbReference type="SUPFAM" id="SSF55239">
    <property type="entry name" value="RuBisCO, small subunit"/>
    <property type="match status" value="1"/>
</dbReference>
<comment type="subcellular location">
    <subcellularLocation>
        <location evidence="7">Plastid</location>
        <location evidence="7">Chloroplast</location>
    </subcellularLocation>
</comment>
<name>A9NXP2_PICSI</name>
<comment type="function">
    <text evidence="7 8">RuBisCO catalyzes two reactions: the carboxylation of D-ribulose 1,5-bisphosphate, the primary event in carbon dioxide fixation, as well as the oxidative fragmentation of the pentose substrate. Both reactions occur simultaneously and in competition at the same active site. Although the small subunit is not catalytic it is essential for maximal activity.</text>
</comment>
<keyword evidence="6 7" id="KW-0120">Carbon dioxide fixation</keyword>
<dbReference type="OMA" id="KQAQCMA"/>
<gene>
    <name evidence="7" type="primary">RBCS</name>
</gene>
<comment type="miscellaneous">
    <text evidence="7">The basic functional RuBisCO is composed of a large chain homodimer in a 'head-to-tail' conformation. In form I RuBisCO this homodimer is arranged in a barrel-like tetramer with the small subunits forming a tetrameric 'cap' on each end of the 'barrel'.</text>
</comment>
<evidence type="ECO:0000313" key="10">
    <source>
        <dbReference type="EMBL" id="ABK25403.1"/>
    </source>
</evidence>
<evidence type="ECO:0000256" key="4">
    <source>
        <dbReference type="ARBA" id="ARBA00022640"/>
    </source>
</evidence>
<dbReference type="GO" id="GO:0019253">
    <property type="term" value="P:reductive pentose-phosphate cycle"/>
    <property type="evidence" value="ECO:0007669"/>
    <property type="project" value="UniProtKB-UniRule"/>
</dbReference>
<comment type="subunit">
    <text evidence="7 8">Heterohexadecamer of 8 large and 8 small subunits.</text>
</comment>
<proteinExistence type="evidence at transcript level"/>
<dbReference type="CDD" id="cd03527">
    <property type="entry name" value="RuBisCO_small"/>
    <property type="match status" value="1"/>
</dbReference>
<evidence type="ECO:0000256" key="6">
    <source>
        <dbReference type="ARBA" id="ARBA00023300"/>
    </source>
</evidence>
<dbReference type="Gene3D" id="3.30.190.10">
    <property type="entry name" value="Ribulose bisphosphate carboxylase, small subunit"/>
    <property type="match status" value="1"/>
</dbReference>
<dbReference type="HAMAP" id="MF_00859">
    <property type="entry name" value="RuBisCO_S_bact"/>
    <property type="match status" value="1"/>
</dbReference>
<dbReference type="PANTHER" id="PTHR31262">
    <property type="entry name" value="RIBULOSE BISPHOSPHATE CARBOXYLASE SMALL CHAIN 1, CHLOROPLASTIC"/>
    <property type="match status" value="1"/>
</dbReference>
<reference evidence="10" key="1">
    <citation type="journal article" date="2008" name="BMC Genomics">
        <title>A conifer genomics resource of 200,000 spruce (Picea spp.) ESTs and 6,464 high-quality, sequence-finished full-length cDNAs for Sitka spruce (Picea sitchensis).</title>
        <authorList>
            <person name="Ralph S.G."/>
            <person name="Chun H.J."/>
            <person name="Kolosova N."/>
            <person name="Cooper D."/>
            <person name="Oddy C."/>
            <person name="Ritland C.E."/>
            <person name="Kirkpatrick R."/>
            <person name="Moore R."/>
            <person name="Barber S."/>
            <person name="Holt R.A."/>
            <person name="Jones S.J."/>
            <person name="Marra M.A."/>
            <person name="Douglas C.J."/>
            <person name="Ritland K."/>
            <person name="Bohlmann J."/>
        </authorList>
    </citation>
    <scope>NUCLEOTIDE SEQUENCE</scope>
    <source>
        <tissue evidence="10">Bark</tissue>
    </source>
</reference>
<dbReference type="GO" id="GO:0009853">
    <property type="term" value="P:photorespiration"/>
    <property type="evidence" value="ECO:0007669"/>
    <property type="project" value="UniProtKB-UniRule"/>
</dbReference>
<evidence type="ECO:0000259" key="9">
    <source>
        <dbReference type="SMART" id="SM00961"/>
    </source>
</evidence>
<evidence type="ECO:0000256" key="5">
    <source>
        <dbReference type="ARBA" id="ARBA00023238"/>
    </source>
</evidence>
<keyword evidence="4 7" id="KW-0934">Plastid</keyword>